<dbReference type="EMBL" id="JAVFHQ010000091">
    <property type="protein sequence ID" value="KAK4539516.1"/>
    <property type="molecule type" value="Genomic_DNA"/>
</dbReference>
<dbReference type="AlphaFoldDB" id="A0AAV9J3M0"/>
<accession>A0AAV9J3M0</accession>
<gene>
    <name evidence="1" type="ORF">LTR36_010861</name>
</gene>
<dbReference type="Proteomes" id="UP001324427">
    <property type="component" value="Unassembled WGS sequence"/>
</dbReference>
<reference evidence="1 2" key="1">
    <citation type="submission" date="2021-11" db="EMBL/GenBank/DDBJ databases">
        <title>Black yeast isolated from Biological Soil Crust.</title>
        <authorList>
            <person name="Kurbessoian T."/>
        </authorList>
    </citation>
    <scope>NUCLEOTIDE SEQUENCE [LARGE SCALE GENOMIC DNA]</scope>
    <source>
        <strain evidence="1 2">CCFEE 5522</strain>
    </source>
</reference>
<name>A0AAV9J3M0_9PEZI</name>
<proteinExistence type="predicted"/>
<evidence type="ECO:0000313" key="2">
    <source>
        <dbReference type="Proteomes" id="UP001324427"/>
    </source>
</evidence>
<protein>
    <submittedName>
        <fullName evidence="1">Uncharacterized protein</fullName>
    </submittedName>
</protein>
<comment type="caution">
    <text evidence="1">The sequence shown here is derived from an EMBL/GenBank/DDBJ whole genome shotgun (WGS) entry which is preliminary data.</text>
</comment>
<organism evidence="1 2">
    <name type="scientific">Oleoguttula mirabilis</name>
    <dbReference type="NCBI Taxonomy" id="1507867"/>
    <lineage>
        <taxon>Eukaryota</taxon>
        <taxon>Fungi</taxon>
        <taxon>Dikarya</taxon>
        <taxon>Ascomycota</taxon>
        <taxon>Pezizomycotina</taxon>
        <taxon>Dothideomycetes</taxon>
        <taxon>Dothideomycetidae</taxon>
        <taxon>Mycosphaerellales</taxon>
        <taxon>Teratosphaeriaceae</taxon>
        <taxon>Oleoguttula</taxon>
    </lineage>
</organism>
<evidence type="ECO:0000313" key="1">
    <source>
        <dbReference type="EMBL" id="KAK4539516.1"/>
    </source>
</evidence>
<sequence>MSLASLPSTLRMSTFSIARRTFSTTSAKRASILFALNALSNSRETQHFNKLSGLPRIEHSPPLKLIKTSEVDPLLLPSPLSRATQPPVRVVAGARSAARAWDNKALKVGRAILADQARHAKQLQRALERAKRREARQGAVLQTEEQAFHEANKLRDEKLASLRLMIFGTATAVATWHFWPQQSPFAADSGEMGRRIAERARRLMPLPTAVSADPTVTAPITTISTVQSAQARTVEPARAMLPSHSLMPMQAPQPTSSWWRSLFWKQQ</sequence>
<keyword evidence="2" id="KW-1185">Reference proteome</keyword>